<comment type="caution">
    <text evidence="2">The sequence shown here is derived from an EMBL/GenBank/DDBJ whole genome shotgun (WGS) entry which is preliminary data.</text>
</comment>
<dbReference type="EMBL" id="JACIIV010000018">
    <property type="protein sequence ID" value="MBB6228366.1"/>
    <property type="molecule type" value="Genomic_DNA"/>
</dbReference>
<evidence type="ECO:0000313" key="2">
    <source>
        <dbReference type="EMBL" id="MBB6228366.1"/>
    </source>
</evidence>
<dbReference type="AlphaFoldDB" id="A0A841L837"/>
<feature type="region of interest" description="Disordered" evidence="1">
    <location>
        <begin position="22"/>
        <end position="44"/>
    </location>
</feature>
<organism evidence="2 3">
    <name type="scientific">Polymorphobacter multimanifer</name>
    <dbReference type="NCBI Taxonomy" id="1070431"/>
    <lineage>
        <taxon>Bacteria</taxon>
        <taxon>Pseudomonadati</taxon>
        <taxon>Pseudomonadota</taxon>
        <taxon>Alphaproteobacteria</taxon>
        <taxon>Sphingomonadales</taxon>
        <taxon>Sphingosinicellaceae</taxon>
        <taxon>Polymorphobacter</taxon>
    </lineage>
</organism>
<reference evidence="2 3" key="1">
    <citation type="submission" date="2020-08" db="EMBL/GenBank/DDBJ databases">
        <title>Genomic Encyclopedia of Type Strains, Phase IV (KMG-IV): sequencing the most valuable type-strain genomes for metagenomic binning, comparative biology and taxonomic classification.</title>
        <authorList>
            <person name="Goeker M."/>
        </authorList>
    </citation>
    <scope>NUCLEOTIDE SEQUENCE [LARGE SCALE GENOMIC DNA]</scope>
    <source>
        <strain evidence="2 3">DSM 102189</strain>
    </source>
</reference>
<accession>A0A841L837</accession>
<protein>
    <submittedName>
        <fullName evidence="2">Heme/copper-type cytochrome/quinol oxidase subunit 2</fullName>
    </submittedName>
</protein>
<proteinExistence type="predicted"/>
<sequence>MIVIFLIVLVVAGLLVWRSWRHRPPAPGADLAERDGDQPPRAEP</sequence>
<dbReference type="RefSeq" id="WP_274603656.1">
    <property type="nucleotide sequence ID" value="NZ_BMOX01000022.1"/>
</dbReference>
<dbReference type="Proteomes" id="UP000538147">
    <property type="component" value="Unassembled WGS sequence"/>
</dbReference>
<gene>
    <name evidence="2" type="ORF">FHS79_002551</name>
</gene>
<feature type="compositionally biased region" description="Basic and acidic residues" evidence="1">
    <location>
        <begin position="31"/>
        <end position="44"/>
    </location>
</feature>
<evidence type="ECO:0000313" key="3">
    <source>
        <dbReference type="Proteomes" id="UP000538147"/>
    </source>
</evidence>
<evidence type="ECO:0000256" key="1">
    <source>
        <dbReference type="SAM" id="MobiDB-lite"/>
    </source>
</evidence>
<name>A0A841L837_9SPHN</name>
<keyword evidence="3" id="KW-1185">Reference proteome</keyword>